<proteinExistence type="predicted"/>
<reference evidence="2" key="1">
    <citation type="submission" date="2022-12" db="EMBL/GenBank/DDBJ databases">
        <title>Chromosome-Level Genome Assembly of Japanese Cedar (Cryptomeriajaponica D. Don).</title>
        <authorList>
            <person name="Fujino T."/>
            <person name="Yamaguchi K."/>
            <person name="Yokoyama T."/>
            <person name="Hamanaka T."/>
            <person name="Harazono Y."/>
            <person name="Kamada H."/>
            <person name="Kobayashi W."/>
            <person name="Ujino-Ihara T."/>
            <person name="Uchiyama K."/>
            <person name="Matsumoto A."/>
            <person name="Izuno A."/>
            <person name="Tsumura Y."/>
            <person name="Toyoda A."/>
            <person name="Shigenobu S."/>
            <person name="Moriguchi Y."/>
            <person name="Ueno S."/>
            <person name="Kasahara M."/>
        </authorList>
    </citation>
    <scope>NUCLEOTIDE SEQUENCE</scope>
</reference>
<evidence type="ECO:0000256" key="1">
    <source>
        <dbReference type="SAM" id="MobiDB-lite"/>
    </source>
</evidence>
<comment type="caution">
    <text evidence="2">The sequence shown here is derived from an EMBL/GenBank/DDBJ whole genome shotgun (WGS) entry which is preliminary data.</text>
</comment>
<protein>
    <submittedName>
        <fullName evidence="2">Uncharacterized protein</fullName>
    </submittedName>
</protein>
<sequence length="148" mass="15853">MRSLEEEIVAYFYRGSLPISSHPPPVAPNAGWRQSADGKGEGEPRPGCIGGGDGNHWGGQAELDILAGEAGTALTIISSKYQGTAEEEFIGVAKGVQEKLRNWLLTPTDPTNSPPHPEGICRWWVGGPLRGGWEESHPPYYLSSAISS</sequence>
<keyword evidence="3" id="KW-1185">Reference proteome</keyword>
<gene>
    <name evidence="2" type="ORF">SUGI_1226270</name>
</gene>
<evidence type="ECO:0000313" key="2">
    <source>
        <dbReference type="EMBL" id="GLJ56499.1"/>
    </source>
</evidence>
<dbReference type="Proteomes" id="UP001234787">
    <property type="component" value="Unassembled WGS sequence"/>
</dbReference>
<accession>A0AAD3RPD3</accession>
<evidence type="ECO:0000313" key="3">
    <source>
        <dbReference type="Proteomes" id="UP001234787"/>
    </source>
</evidence>
<organism evidence="2 3">
    <name type="scientific">Cryptomeria japonica</name>
    <name type="common">Japanese cedar</name>
    <name type="synonym">Cupressus japonica</name>
    <dbReference type="NCBI Taxonomy" id="3369"/>
    <lineage>
        <taxon>Eukaryota</taxon>
        <taxon>Viridiplantae</taxon>
        <taxon>Streptophyta</taxon>
        <taxon>Embryophyta</taxon>
        <taxon>Tracheophyta</taxon>
        <taxon>Spermatophyta</taxon>
        <taxon>Pinopsida</taxon>
        <taxon>Pinidae</taxon>
        <taxon>Conifers II</taxon>
        <taxon>Cupressales</taxon>
        <taxon>Cupressaceae</taxon>
        <taxon>Cryptomeria</taxon>
    </lineage>
</organism>
<dbReference type="EMBL" id="BSEH01000022">
    <property type="protein sequence ID" value="GLJ56499.1"/>
    <property type="molecule type" value="Genomic_DNA"/>
</dbReference>
<dbReference type="AlphaFoldDB" id="A0AAD3RPD3"/>
<name>A0AAD3RPD3_CRYJA</name>
<feature type="region of interest" description="Disordered" evidence="1">
    <location>
        <begin position="23"/>
        <end position="55"/>
    </location>
</feature>